<dbReference type="Proteomes" id="UP000824120">
    <property type="component" value="Chromosome 7"/>
</dbReference>
<keyword evidence="2" id="KW-1185">Reference proteome</keyword>
<gene>
    <name evidence="1" type="ORF">H5410_037839</name>
</gene>
<reference evidence="1 2" key="1">
    <citation type="submission" date="2020-09" db="EMBL/GenBank/DDBJ databases">
        <title>De no assembly of potato wild relative species, Solanum commersonii.</title>
        <authorList>
            <person name="Cho K."/>
        </authorList>
    </citation>
    <scope>NUCLEOTIDE SEQUENCE [LARGE SCALE GENOMIC DNA]</scope>
    <source>
        <strain evidence="1">LZ3.2</strain>
        <tissue evidence="1">Leaf</tissue>
    </source>
</reference>
<evidence type="ECO:0000313" key="1">
    <source>
        <dbReference type="EMBL" id="KAG5596607.1"/>
    </source>
</evidence>
<comment type="caution">
    <text evidence="1">The sequence shown here is derived from an EMBL/GenBank/DDBJ whole genome shotgun (WGS) entry which is preliminary data.</text>
</comment>
<accession>A0A9J5Y9L6</accession>
<proteinExistence type="predicted"/>
<organism evidence="1 2">
    <name type="scientific">Solanum commersonii</name>
    <name type="common">Commerson's wild potato</name>
    <name type="synonym">Commerson's nightshade</name>
    <dbReference type="NCBI Taxonomy" id="4109"/>
    <lineage>
        <taxon>Eukaryota</taxon>
        <taxon>Viridiplantae</taxon>
        <taxon>Streptophyta</taxon>
        <taxon>Embryophyta</taxon>
        <taxon>Tracheophyta</taxon>
        <taxon>Spermatophyta</taxon>
        <taxon>Magnoliopsida</taxon>
        <taxon>eudicotyledons</taxon>
        <taxon>Gunneridae</taxon>
        <taxon>Pentapetalae</taxon>
        <taxon>asterids</taxon>
        <taxon>lamiids</taxon>
        <taxon>Solanales</taxon>
        <taxon>Solanaceae</taxon>
        <taxon>Solanoideae</taxon>
        <taxon>Solaneae</taxon>
        <taxon>Solanum</taxon>
    </lineage>
</organism>
<dbReference type="AlphaFoldDB" id="A0A9J5Y9L6"/>
<sequence length="127" mass="14588">MELHFSGVLNRSSIPWVNFGPKFKWRMKNTQICLFEKRFIHAICHKSRLPHSNFMSELNLIFPHSTRLCHFQMSTCPRSANAHAMPQPTALLAPMSYHDTTLSTLFVTHVAMPTSCRHDGFNLHLGP</sequence>
<protein>
    <submittedName>
        <fullName evidence="1">Uncharacterized protein</fullName>
    </submittedName>
</protein>
<dbReference type="EMBL" id="JACXVP010000007">
    <property type="protein sequence ID" value="KAG5596607.1"/>
    <property type="molecule type" value="Genomic_DNA"/>
</dbReference>
<evidence type="ECO:0000313" key="2">
    <source>
        <dbReference type="Proteomes" id="UP000824120"/>
    </source>
</evidence>
<name>A0A9J5Y9L6_SOLCO</name>